<protein>
    <submittedName>
        <fullName evidence="1">Uncharacterized protein</fullName>
    </submittedName>
</protein>
<dbReference type="EMBL" id="DS113259">
    <property type="protein sequence ID" value="EAY15181.1"/>
    <property type="molecule type" value="Genomic_DNA"/>
</dbReference>
<dbReference type="VEuPathDB" id="TrichDB:TVAG_201750"/>
<dbReference type="InParanoid" id="A2DWJ6"/>
<reference evidence="1" key="2">
    <citation type="journal article" date="2007" name="Science">
        <title>Draft genome sequence of the sexually transmitted pathogen Trichomonas vaginalis.</title>
        <authorList>
            <person name="Carlton J.M."/>
            <person name="Hirt R.P."/>
            <person name="Silva J.C."/>
            <person name="Delcher A.L."/>
            <person name="Schatz M."/>
            <person name="Zhao Q."/>
            <person name="Wortman J.R."/>
            <person name="Bidwell S.L."/>
            <person name="Alsmark U.C.M."/>
            <person name="Besteiro S."/>
            <person name="Sicheritz-Ponten T."/>
            <person name="Noel C.J."/>
            <person name="Dacks J.B."/>
            <person name="Foster P.G."/>
            <person name="Simillion C."/>
            <person name="Van de Peer Y."/>
            <person name="Miranda-Saavedra D."/>
            <person name="Barton G.J."/>
            <person name="Westrop G.D."/>
            <person name="Mueller S."/>
            <person name="Dessi D."/>
            <person name="Fiori P.L."/>
            <person name="Ren Q."/>
            <person name="Paulsen I."/>
            <person name="Zhang H."/>
            <person name="Bastida-Corcuera F.D."/>
            <person name="Simoes-Barbosa A."/>
            <person name="Brown M.T."/>
            <person name="Hayes R.D."/>
            <person name="Mukherjee M."/>
            <person name="Okumura C.Y."/>
            <person name="Schneider R."/>
            <person name="Smith A.J."/>
            <person name="Vanacova S."/>
            <person name="Villalvazo M."/>
            <person name="Haas B.J."/>
            <person name="Pertea M."/>
            <person name="Feldblyum T.V."/>
            <person name="Utterback T.R."/>
            <person name="Shu C.L."/>
            <person name="Osoegawa K."/>
            <person name="de Jong P.J."/>
            <person name="Hrdy I."/>
            <person name="Horvathova L."/>
            <person name="Zubacova Z."/>
            <person name="Dolezal P."/>
            <person name="Malik S.B."/>
            <person name="Logsdon J.M. Jr."/>
            <person name="Henze K."/>
            <person name="Gupta A."/>
            <person name="Wang C.C."/>
            <person name="Dunne R.L."/>
            <person name="Upcroft J.A."/>
            <person name="Upcroft P."/>
            <person name="White O."/>
            <person name="Salzberg S.L."/>
            <person name="Tang P."/>
            <person name="Chiu C.-H."/>
            <person name="Lee Y.-S."/>
            <person name="Embley T.M."/>
            <person name="Coombs G.H."/>
            <person name="Mottram J.C."/>
            <person name="Tachezy J."/>
            <person name="Fraser-Liggett C.M."/>
            <person name="Johnson P.J."/>
        </authorList>
    </citation>
    <scope>NUCLEOTIDE SEQUENCE [LARGE SCALE GENOMIC DNA]</scope>
    <source>
        <strain evidence="1">G3</strain>
    </source>
</reference>
<dbReference type="KEGG" id="tva:4773179"/>
<proteinExistence type="predicted"/>
<name>A2DWJ6_TRIV3</name>
<organism evidence="1 2">
    <name type="scientific">Trichomonas vaginalis (strain ATCC PRA-98 / G3)</name>
    <dbReference type="NCBI Taxonomy" id="412133"/>
    <lineage>
        <taxon>Eukaryota</taxon>
        <taxon>Metamonada</taxon>
        <taxon>Parabasalia</taxon>
        <taxon>Trichomonadida</taxon>
        <taxon>Trichomonadidae</taxon>
        <taxon>Trichomonas</taxon>
    </lineage>
</organism>
<dbReference type="VEuPathDB" id="TrichDB:TVAGG3_0202120"/>
<evidence type="ECO:0000313" key="1">
    <source>
        <dbReference type="EMBL" id="EAY15181.1"/>
    </source>
</evidence>
<keyword evidence="2" id="KW-1185">Reference proteome</keyword>
<dbReference type="RefSeq" id="XP_001327404.1">
    <property type="nucleotide sequence ID" value="XM_001327369.1"/>
</dbReference>
<reference evidence="1" key="1">
    <citation type="submission" date="2006-10" db="EMBL/GenBank/DDBJ databases">
        <authorList>
            <person name="Amadeo P."/>
            <person name="Zhao Q."/>
            <person name="Wortman J."/>
            <person name="Fraser-Liggett C."/>
            <person name="Carlton J."/>
        </authorList>
    </citation>
    <scope>NUCLEOTIDE SEQUENCE</scope>
    <source>
        <strain evidence="1">G3</strain>
    </source>
</reference>
<dbReference type="Proteomes" id="UP000001542">
    <property type="component" value="Unassembled WGS sequence"/>
</dbReference>
<sequence>MMNTDKTRFREFANLLEPMENYTPVQAMEKFNELYGDRNNLSYFTKLLKYFIQFNCETSPNEVFAHNEFLELIYQELKLAILTNFKPEE</sequence>
<accession>A2DWJ6</accession>
<dbReference type="AlphaFoldDB" id="A2DWJ6"/>
<evidence type="ECO:0000313" key="2">
    <source>
        <dbReference type="Proteomes" id="UP000001542"/>
    </source>
</evidence>
<gene>
    <name evidence="1" type="ORF">TVAG_201750</name>
</gene>